<dbReference type="EMBL" id="BSYO01000028">
    <property type="protein sequence ID" value="GMH24717.1"/>
    <property type="molecule type" value="Genomic_DNA"/>
</dbReference>
<keyword evidence="3" id="KW-1185">Reference proteome</keyword>
<dbReference type="AlphaFoldDB" id="A0AAD3Y0H6"/>
<accession>A0AAD3Y0H6</accession>
<protein>
    <submittedName>
        <fullName evidence="2">Uncharacterized protein</fullName>
    </submittedName>
</protein>
<name>A0AAD3Y0H6_NEPGR</name>
<organism evidence="2 3">
    <name type="scientific">Nepenthes gracilis</name>
    <name type="common">Slender pitcher plant</name>
    <dbReference type="NCBI Taxonomy" id="150966"/>
    <lineage>
        <taxon>Eukaryota</taxon>
        <taxon>Viridiplantae</taxon>
        <taxon>Streptophyta</taxon>
        <taxon>Embryophyta</taxon>
        <taxon>Tracheophyta</taxon>
        <taxon>Spermatophyta</taxon>
        <taxon>Magnoliopsida</taxon>
        <taxon>eudicotyledons</taxon>
        <taxon>Gunneridae</taxon>
        <taxon>Pentapetalae</taxon>
        <taxon>Caryophyllales</taxon>
        <taxon>Nepenthaceae</taxon>
        <taxon>Nepenthes</taxon>
    </lineage>
</organism>
<dbReference type="Proteomes" id="UP001279734">
    <property type="component" value="Unassembled WGS sequence"/>
</dbReference>
<sequence length="107" mass="11878">MEDKNPKVLKATGGVPEVPEHAEKVKTPTTWADVSNSEKGSADGRSTPLKMMTFLIYGSQIRNCKGSTDHEHHDIEYKSKTAMTLFSISSKSNATIITSSRNWHSFH</sequence>
<feature type="compositionally biased region" description="Polar residues" evidence="1">
    <location>
        <begin position="27"/>
        <end position="39"/>
    </location>
</feature>
<proteinExistence type="predicted"/>
<comment type="caution">
    <text evidence="2">The sequence shown here is derived from an EMBL/GenBank/DDBJ whole genome shotgun (WGS) entry which is preliminary data.</text>
</comment>
<gene>
    <name evidence="2" type="ORF">Nepgr_026560</name>
</gene>
<reference evidence="2" key="1">
    <citation type="submission" date="2023-05" db="EMBL/GenBank/DDBJ databases">
        <title>Nepenthes gracilis genome sequencing.</title>
        <authorList>
            <person name="Fukushima K."/>
        </authorList>
    </citation>
    <scope>NUCLEOTIDE SEQUENCE</scope>
    <source>
        <strain evidence="2">SING2019-196</strain>
    </source>
</reference>
<evidence type="ECO:0000313" key="3">
    <source>
        <dbReference type="Proteomes" id="UP001279734"/>
    </source>
</evidence>
<evidence type="ECO:0000313" key="2">
    <source>
        <dbReference type="EMBL" id="GMH24717.1"/>
    </source>
</evidence>
<evidence type="ECO:0000256" key="1">
    <source>
        <dbReference type="SAM" id="MobiDB-lite"/>
    </source>
</evidence>
<feature type="region of interest" description="Disordered" evidence="1">
    <location>
        <begin position="1"/>
        <end position="46"/>
    </location>
</feature>